<dbReference type="AlphaFoldDB" id="A0A917GUC9"/>
<dbReference type="Proteomes" id="UP000600247">
    <property type="component" value="Unassembled WGS sequence"/>
</dbReference>
<reference evidence="1 2" key="1">
    <citation type="journal article" date="2014" name="Int. J. Syst. Evol. Microbiol.">
        <title>Complete genome sequence of Corynebacterium casei LMG S-19264T (=DSM 44701T), isolated from a smear-ripened cheese.</title>
        <authorList>
            <consortium name="US DOE Joint Genome Institute (JGI-PGF)"/>
            <person name="Walter F."/>
            <person name="Albersmeier A."/>
            <person name="Kalinowski J."/>
            <person name="Ruckert C."/>
        </authorList>
    </citation>
    <scope>NUCLEOTIDE SEQUENCE [LARGE SCALE GENOMIC DNA]</scope>
    <source>
        <strain evidence="1 2">CGMCC 1.15286</strain>
    </source>
</reference>
<evidence type="ECO:0008006" key="3">
    <source>
        <dbReference type="Google" id="ProtNLM"/>
    </source>
</evidence>
<dbReference type="Gene3D" id="1.20.120.1450">
    <property type="match status" value="1"/>
</dbReference>
<dbReference type="InterPro" id="IPR009920">
    <property type="entry name" value="HEPPP_synth_su1"/>
</dbReference>
<name>A0A917GUC9_9BACL</name>
<dbReference type="GO" id="GO:0009234">
    <property type="term" value="P:menaquinone biosynthetic process"/>
    <property type="evidence" value="ECO:0007669"/>
    <property type="project" value="InterPro"/>
</dbReference>
<dbReference type="RefSeq" id="WP_188887633.1">
    <property type="nucleotide sequence ID" value="NZ_BMHY01000001.1"/>
</dbReference>
<comment type="caution">
    <text evidence="1">The sequence shown here is derived from an EMBL/GenBank/DDBJ whole genome shotgun (WGS) entry which is preliminary data.</text>
</comment>
<proteinExistence type="predicted"/>
<dbReference type="EMBL" id="BMHY01000001">
    <property type="protein sequence ID" value="GGG57638.1"/>
    <property type="molecule type" value="Genomic_DNA"/>
</dbReference>
<organism evidence="1 2">
    <name type="scientific">Paenibacillus radicis</name>
    <name type="common">ex Gao et al. 2016</name>
    <dbReference type="NCBI Taxonomy" id="1737354"/>
    <lineage>
        <taxon>Bacteria</taxon>
        <taxon>Bacillati</taxon>
        <taxon>Bacillota</taxon>
        <taxon>Bacilli</taxon>
        <taxon>Bacillales</taxon>
        <taxon>Paenibacillaceae</taxon>
        <taxon>Paenibacillus</taxon>
    </lineage>
</organism>
<evidence type="ECO:0000313" key="1">
    <source>
        <dbReference type="EMBL" id="GGG57638.1"/>
    </source>
</evidence>
<protein>
    <recommendedName>
        <fullName evidence="3">Heptaprenyl diphosphate synthase</fullName>
    </recommendedName>
</protein>
<evidence type="ECO:0000313" key="2">
    <source>
        <dbReference type="Proteomes" id="UP000600247"/>
    </source>
</evidence>
<keyword evidence="2" id="KW-1185">Reference proteome</keyword>
<dbReference type="Pfam" id="PF07307">
    <property type="entry name" value="HEPPP_synt_1"/>
    <property type="match status" value="1"/>
</dbReference>
<accession>A0A917GUC9</accession>
<sequence>MIPNRIHEIAKKYVEYDMIQAHTELPAFPDLRVRLLFAILNQQSPPVAQSELYALVVSLVQLGMDTHDLIDLETNKRSESEMRSRQLKVLAGDYFSSQFYRLLAQAGQTDMIAAISAAVCEVNRMKMKLYLMMSRLDLTAEDYFTWMAGMKSKLFEVFAGKMAGQASSHWPVLLQGMCRCEVALDEMERCESPTRFYQSWAYWHVLENGTEEERQALEQQDYEPAFLSNLLKKYEFRVKLGALLQEAADEVEAAAAGLDADMLVQELLLTLESHTGRLAGAVPALNETR</sequence>
<gene>
    <name evidence="1" type="ORF">GCM10010918_08370</name>
</gene>